<evidence type="ECO:0000259" key="1">
    <source>
        <dbReference type="Pfam" id="PF13472"/>
    </source>
</evidence>
<name>A0A0F9W292_9ZZZZ</name>
<feature type="domain" description="SGNH hydrolase-type esterase" evidence="1">
    <location>
        <begin position="52"/>
        <end position="215"/>
    </location>
</feature>
<dbReference type="AlphaFoldDB" id="A0A0F9W292"/>
<dbReference type="PROSITE" id="PS51257">
    <property type="entry name" value="PROKAR_LIPOPROTEIN"/>
    <property type="match status" value="1"/>
</dbReference>
<dbReference type="PANTHER" id="PTHR30383:SF24">
    <property type="entry name" value="THIOESTERASE 1_PROTEASE 1_LYSOPHOSPHOLIPASE L1"/>
    <property type="match status" value="1"/>
</dbReference>
<dbReference type="InterPro" id="IPR036514">
    <property type="entry name" value="SGNH_hydro_sf"/>
</dbReference>
<protein>
    <recommendedName>
        <fullName evidence="1">SGNH hydrolase-type esterase domain-containing protein</fullName>
    </recommendedName>
</protein>
<organism evidence="2">
    <name type="scientific">marine sediment metagenome</name>
    <dbReference type="NCBI Taxonomy" id="412755"/>
    <lineage>
        <taxon>unclassified sequences</taxon>
        <taxon>metagenomes</taxon>
        <taxon>ecological metagenomes</taxon>
    </lineage>
</organism>
<proteinExistence type="predicted"/>
<dbReference type="EMBL" id="LAZR01000016">
    <property type="protein sequence ID" value="KKO06338.1"/>
    <property type="molecule type" value="Genomic_DNA"/>
</dbReference>
<dbReference type="PANTHER" id="PTHR30383">
    <property type="entry name" value="THIOESTERASE 1/PROTEASE 1/LYSOPHOSPHOLIPASE L1"/>
    <property type="match status" value="1"/>
</dbReference>
<dbReference type="InterPro" id="IPR013830">
    <property type="entry name" value="SGNH_hydro"/>
</dbReference>
<dbReference type="SUPFAM" id="SSF52266">
    <property type="entry name" value="SGNH hydrolase"/>
    <property type="match status" value="1"/>
</dbReference>
<gene>
    <name evidence="2" type="ORF">LCGC14_0067570</name>
</gene>
<comment type="caution">
    <text evidence="2">The sequence shown here is derived from an EMBL/GenBank/DDBJ whole genome shotgun (WGS) entry which is preliminary data.</text>
</comment>
<dbReference type="InterPro" id="IPR051532">
    <property type="entry name" value="Ester_Hydrolysis_Enzymes"/>
</dbReference>
<evidence type="ECO:0000313" key="2">
    <source>
        <dbReference type="EMBL" id="KKO06338.1"/>
    </source>
</evidence>
<reference evidence="2" key="1">
    <citation type="journal article" date="2015" name="Nature">
        <title>Complex archaea that bridge the gap between prokaryotes and eukaryotes.</title>
        <authorList>
            <person name="Spang A."/>
            <person name="Saw J.H."/>
            <person name="Jorgensen S.L."/>
            <person name="Zaremba-Niedzwiedzka K."/>
            <person name="Martijn J."/>
            <person name="Lind A.E."/>
            <person name="van Eijk R."/>
            <person name="Schleper C."/>
            <person name="Guy L."/>
            <person name="Ettema T.J."/>
        </authorList>
    </citation>
    <scope>NUCLEOTIDE SEQUENCE</scope>
</reference>
<dbReference type="Gene3D" id="3.40.50.1110">
    <property type="entry name" value="SGNH hydrolase"/>
    <property type="match status" value="1"/>
</dbReference>
<accession>A0A0F9W292</accession>
<dbReference type="GO" id="GO:0004622">
    <property type="term" value="F:phosphatidylcholine lysophospholipase activity"/>
    <property type="evidence" value="ECO:0007669"/>
    <property type="project" value="TreeGrafter"/>
</dbReference>
<dbReference type="Pfam" id="PF13472">
    <property type="entry name" value="Lipase_GDSL_2"/>
    <property type="match status" value="1"/>
</dbReference>
<dbReference type="CDD" id="cd01822">
    <property type="entry name" value="Lysophospholipase_L1_like"/>
    <property type="match status" value="1"/>
</dbReference>
<sequence length="246" mass="27091">MLKVLKFRYFLLILLFVGCGENPEKKQTENQTEAVSSSEELETASDEKVILFYGNSLTAAYGLDTKEGFPNRIQQRLDSLGLNYNVINSGLSGETTSGGLNRLDWVLNQPVDIFVLELGANDGLRGIPISESMNNLQEMIDMVKGKNPETQIILAGMQIPPNMGADYTSQFKTMYPALAKSNNIFLIPFLLEGVAGIPELNLEDGIHPTAEGQRIVTNNVWEILKTIVLPVRGTEATIGVEVEELN</sequence>